<feature type="transmembrane region" description="Helical" evidence="1">
    <location>
        <begin position="12"/>
        <end position="35"/>
    </location>
</feature>
<keyword evidence="1" id="KW-0472">Membrane</keyword>
<gene>
    <name evidence="2" type="ORF">CHK_0250</name>
</gene>
<dbReference type="STRING" id="270498.CHK_0250"/>
<evidence type="ECO:0000313" key="2">
    <source>
        <dbReference type="EMBL" id="KKI52142.1"/>
    </source>
</evidence>
<comment type="caution">
    <text evidence="2">The sequence shown here is derived from an EMBL/GenBank/DDBJ whole genome shotgun (WGS) entry which is preliminary data.</text>
</comment>
<reference evidence="2 3" key="1">
    <citation type="submission" date="2015-04" db="EMBL/GenBank/DDBJ databases">
        <title>Draft genome sequence of bacteremic isolate Catabacter hongkongensis type strain HKU16T.</title>
        <authorList>
            <person name="Lau S.K."/>
            <person name="Teng J.L."/>
            <person name="Huang Y."/>
            <person name="Curreem S.O."/>
            <person name="Tsui S.K."/>
            <person name="Woo P.C."/>
        </authorList>
    </citation>
    <scope>NUCLEOTIDE SEQUENCE [LARGE SCALE GENOMIC DNA]</scope>
    <source>
        <strain evidence="2 3">HKU16</strain>
    </source>
</reference>
<proteinExistence type="predicted"/>
<dbReference type="AlphaFoldDB" id="A0A0M2NP21"/>
<evidence type="ECO:0000256" key="1">
    <source>
        <dbReference type="SAM" id="Phobius"/>
    </source>
</evidence>
<sequence>MSFFANITTVQVIGLILLAAGAVFSFTAKAVAAHFQYKHADLVCKFIGFGVAIAGFLVFFI</sequence>
<dbReference type="OrthoDB" id="2087212at2"/>
<evidence type="ECO:0000313" key="3">
    <source>
        <dbReference type="Proteomes" id="UP000034076"/>
    </source>
</evidence>
<dbReference type="Proteomes" id="UP000034076">
    <property type="component" value="Unassembled WGS sequence"/>
</dbReference>
<organism evidence="2 3">
    <name type="scientific">Christensenella hongkongensis</name>
    <dbReference type="NCBI Taxonomy" id="270498"/>
    <lineage>
        <taxon>Bacteria</taxon>
        <taxon>Bacillati</taxon>
        <taxon>Bacillota</taxon>
        <taxon>Clostridia</taxon>
        <taxon>Christensenellales</taxon>
        <taxon>Christensenellaceae</taxon>
        <taxon>Christensenella</taxon>
    </lineage>
</organism>
<dbReference type="EMBL" id="LAYJ01000033">
    <property type="protein sequence ID" value="KKI52142.1"/>
    <property type="molecule type" value="Genomic_DNA"/>
</dbReference>
<keyword evidence="1" id="KW-1133">Transmembrane helix</keyword>
<accession>A0A0M2NP21</accession>
<dbReference type="RefSeq" id="WP_046442166.1">
    <property type="nucleotide sequence ID" value="NZ_LAYJ01000033.1"/>
</dbReference>
<feature type="transmembrane region" description="Helical" evidence="1">
    <location>
        <begin position="42"/>
        <end position="60"/>
    </location>
</feature>
<keyword evidence="3" id="KW-1185">Reference proteome</keyword>
<protein>
    <submittedName>
        <fullName evidence="2">Uncharacterized protein</fullName>
    </submittedName>
</protein>
<name>A0A0M2NP21_9FIRM</name>
<keyword evidence="1" id="KW-0812">Transmembrane</keyword>